<evidence type="ECO:0000313" key="2">
    <source>
        <dbReference type="Proteomes" id="UP000095287"/>
    </source>
</evidence>
<evidence type="ECO:0000313" key="3">
    <source>
        <dbReference type="WBParaSite" id="L893_g20104.t1"/>
    </source>
</evidence>
<organism evidence="2 3">
    <name type="scientific">Steinernema glaseri</name>
    <dbReference type="NCBI Taxonomy" id="37863"/>
    <lineage>
        <taxon>Eukaryota</taxon>
        <taxon>Metazoa</taxon>
        <taxon>Ecdysozoa</taxon>
        <taxon>Nematoda</taxon>
        <taxon>Chromadorea</taxon>
        <taxon>Rhabditida</taxon>
        <taxon>Tylenchina</taxon>
        <taxon>Panagrolaimomorpha</taxon>
        <taxon>Strongyloidoidea</taxon>
        <taxon>Steinernematidae</taxon>
        <taxon>Steinernema</taxon>
    </lineage>
</organism>
<protein>
    <submittedName>
        <fullName evidence="3">MULE domain-containing protein</fullName>
    </submittedName>
</protein>
<feature type="compositionally biased region" description="Basic and acidic residues" evidence="1">
    <location>
        <begin position="587"/>
        <end position="601"/>
    </location>
</feature>
<sequence length="794" mass="90169">MMLLRFSEEGRFSLFGCRDRRGGVSLSSDAPPPPNSSISCQPRNPSLLSSVPSSSSAPSLSLPSSSRPLDSRAEDELTYEFGLSKFGGEVLYVHTPDGCRVFCKSGASSISGISYYRCMSCRKHPSPSVATIRVDHGLPQSLDVEHDPRCTQRDEQEIACSQVDRKVREVVKWSGIPSSLAFTLTHGILKTTGGEQLASKFAPYHIYRHRLDSTKRGSLPAMQDEFNLPEELTMTVDMPGLEAPLLLCASKELGIYIFASKYDVQLAGSADLIVGDSTFDAAPNGWQLLTLHMRFWSEHHQDFEWSTFLHAVMRSKNEVSYKYVFSELSRQWDSLGLKHTRRYFRFDYERAQLNAAEDVFGKDCVGGCMFHYSQAVIKNLKQHGLFSLYKSCQEFHSYVRYLLAVPLLPPDLIVLAAREILDHPPQLADRELCDRVAKFLAYFHDQWLVKTELRHWCFWQWDVRTTNVAEGFHSRLQQHPLVKKHPNLIGLVSFIRIWQSEQSTRKAQLVRGDKPKPRNPTYERQNKHLMHVFAKFDHLISTEQISFQDIFNYLCECRVALPEFALNGVTLKSVRKRKIDANDGIDSEPKKGKVPCRKEIDSSAVVEPSVEPREDSEDDLILDPNSSPNYNFSPPDETEIMRIAQLLCVDMPENASENQSSSMFTQASRPRSTGFSDPDGACGFRTIAQCIFGPETDEPIHGALRSAICAFLESQISIQPLPMWVISHAPSQRDLATHVHLMKGNDYWMTDLEIQAAALLLDVNIFVFDPQYQTWTPYYRTTLSQYIPYDTHHT</sequence>
<feature type="compositionally biased region" description="Low complexity" evidence="1">
    <location>
        <begin position="624"/>
        <end position="634"/>
    </location>
</feature>
<feature type="region of interest" description="Disordered" evidence="1">
    <location>
        <begin position="25"/>
        <end position="71"/>
    </location>
</feature>
<name>A0A1I7YUZ1_9BILA</name>
<dbReference type="AlphaFoldDB" id="A0A1I7YUZ1"/>
<dbReference type="Proteomes" id="UP000095287">
    <property type="component" value="Unplaced"/>
</dbReference>
<dbReference type="Gene3D" id="3.90.70.80">
    <property type="match status" value="1"/>
</dbReference>
<reference evidence="3" key="1">
    <citation type="submission" date="2016-11" db="UniProtKB">
        <authorList>
            <consortium name="WormBaseParasite"/>
        </authorList>
    </citation>
    <scope>IDENTIFICATION</scope>
</reference>
<feature type="compositionally biased region" description="Low complexity" evidence="1">
    <location>
        <begin position="45"/>
        <end position="68"/>
    </location>
</feature>
<proteinExistence type="predicted"/>
<keyword evidence="2" id="KW-1185">Reference proteome</keyword>
<dbReference type="WBParaSite" id="L893_g20104.t1">
    <property type="protein sequence ID" value="L893_g20104.t1"/>
    <property type="gene ID" value="L893_g20104"/>
</dbReference>
<evidence type="ECO:0000256" key="1">
    <source>
        <dbReference type="SAM" id="MobiDB-lite"/>
    </source>
</evidence>
<feature type="region of interest" description="Disordered" evidence="1">
    <location>
        <begin position="582"/>
        <end position="634"/>
    </location>
</feature>
<accession>A0A1I7YUZ1</accession>